<comment type="catalytic activity">
    <reaction evidence="6 7">
        <text>(2S)-2-hydroxy-3-oxobutyl phosphate + 5-amino-6-(D-ribitylamino)uracil = 6,7-dimethyl-8-(1-D-ribityl)lumazine + phosphate + 2 H2O + H(+)</text>
        <dbReference type="Rhea" id="RHEA:26152"/>
        <dbReference type="ChEBI" id="CHEBI:15377"/>
        <dbReference type="ChEBI" id="CHEBI:15378"/>
        <dbReference type="ChEBI" id="CHEBI:15934"/>
        <dbReference type="ChEBI" id="CHEBI:43474"/>
        <dbReference type="ChEBI" id="CHEBI:58201"/>
        <dbReference type="ChEBI" id="CHEBI:58830"/>
        <dbReference type="EC" id="2.5.1.78"/>
    </reaction>
</comment>
<keyword evidence="5 7" id="KW-0808">Transferase</keyword>
<evidence type="ECO:0000313" key="8">
    <source>
        <dbReference type="EMBL" id="MDG4945495.1"/>
    </source>
</evidence>
<evidence type="ECO:0000256" key="6">
    <source>
        <dbReference type="ARBA" id="ARBA00048785"/>
    </source>
</evidence>
<comment type="function">
    <text evidence="7">Catalyzes the formation of 6,7-dimethyl-8-ribityllumazine by condensation of 5-amino-6-(D-ribitylamino)uracil with 3,4-dihydroxy-2-butanone 4-phosphate. This is the penultimate step in the biosynthesis of riboflavin.</text>
</comment>
<dbReference type="InterPro" id="IPR036467">
    <property type="entry name" value="LS/RS_sf"/>
</dbReference>
<dbReference type="GO" id="GO:0005829">
    <property type="term" value="C:cytosol"/>
    <property type="evidence" value="ECO:0007669"/>
    <property type="project" value="TreeGrafter"/>
</dbReference>
<proteinExistence type="inferred from homology"/>
<dbReference type="AlphaFoldDB" id="A0A9X4RV82"/>
<keyword evidence="9" id="KW-1185">Reference proteome</keyword>
<sequence length="175" mass="19086">MATENKNLSNYDKNKLPSAEPYTFGIVVSNWNDHITHALRDGAIETLKDLGALEENILQIDVPGSFELVYGSKMMCENYVDAVIAIGSVIRGETAHFDYVCQGVTQGIKDLNVAYDVPVIFCVLTDDNEQQSIDRAGGKHGNKGVEAAVAAVQMAHLNVEFGATDNDYDDFPSLN</sequence>
<evidence type="ECO:0000256" key="7">
    <source>
        <dbReference type="HAMAP-Rule" id="MF_00178"/>
    </source>
</evidence>
<evidence type="ECO:0000256" key="3">
    <source>
        <dbReference type="ARBA" id="ARBA00012664"/>
    </source>
</evidence>
<keyword evidence="4 7" id="KW-0686">Riboflavin biosynthesis</keyword>
<dbReference type="EMBL" id="JANCMU010000001">
    <property type="protein sequence ID" value="MDG4945495.1"/>
    <property type="molecule type" value="Genomic_DNA"/>
</dbReference>
<accession>A0A9X4RV82</accession>
<evidence type="ECO:0000256" key="5">
    <source>
        <dbReference type="ARBA" id="ARBA00022679"/>
    </source>
</evidence>
<dbReference type="Gene3D" id="3.40.50.960">
    <property type="entry name" value="Lumazine/riboflavin synthase"/>
    <property type="match status" value="1"/>
</dbReference>
<feature type="binding site" evidence="7">
    <location>
        <position position="135"/>
    </location>
    <ligand>
        <name>(2S)-2-hydroxy-3-oxobutyl phosphate</name>
        <dbReference type="ChEBI" id="CHEBI:58830"/>
    </ligand>
</feature>
<feature type="binding site" evidence="7">
    <location>
        <begin position="88"/>
        <end position="90"/>
    </location>
    <ligand>
        <name>5-amino-6-(D-ribitylamino)uracil</name>
        <dbReference type="ChEBI" id="CHEBI:15934"/>
    </ligand>
</feature>
<comment type="similarity">
    <text evidence="2 7">Belongs to the DMRL synthase family.</text>
</comment>
<feature type="active site" description="Proton donor" evidence="7">
    <location>
        <position position="96"/>
    </location>
</feature>
<dbReference type="InterPro" id="IPR002180">
    <property type="entry name" value="LS/RS"/>
</dbReference>
<protein>
    <recommendedName>
        <fullName evidence="3 7">6,7-dimethyl-8-ribityllumazine synthase</fullName>
        <shortName evidence="7">DMRL synthase</shortName>
        <shortName evidence="7">LS</shortName>
        <shortName evidence="7">Lumazine synthase</shortName>
        <ecNumber evidence="3 7">2.5.1.78</ecNumber>
    </recommendedName>
</protein>
<feature type="binding site" evidence="7">
    <location>
        <position position="121"/>
    </location>
    <ligand>
        <name>5-amino-6-(D-ribitylamino)uracil</name>
        <dbReference type="ChEBI" id="CHEBI:15934"/>
    </ligand>
</feature>
<dbReference type="PANTHER" id="PTHR21058:SF0">
    <property type="entry name" value="6,7-DIMETHYL-8-RIBITYLLUMAZINE SYNTHASE"/>
    <property type="match status" value="1"/>
</dbReference>
<dbReference type="HAMAP" id="MF_00178">
    <property type="entry name" value="Lumazine_synth"/>
    <property type="match status" value="1"/>
</dbReference>
<dbReference type="GO" id="GO:0000906">
    <property type="term" value="F:6,7-dimethyl-8-ribityllumazine synthase activity"/>
    <property type="evidence" value="ECO:0007669"/>
    <property type="project" value="UniProtKB-UniRule"/>
</dbReference>
<evidence type="ECO:0000256" key="4">
    <source>
        <dbReference type="ARBA" id="ARBA00022619"/>
    </source>
</evidence>
<reference evidence="8" key="1">
    <citation type="submission" date="2022-07" db="EMBL/GenBank/DDBJ databases">
        <title>Description and genome-wide analysis of Profundicola chukchiensis gen. nov., sp. nov., marine bacteria isolated from bottom sediments of the Chukchi Sea.</title>
        <authorList>
            <person name="Romanenko L."/>
            <person name="Otstavnykh N."/>
            <person name="Kurilenko V."/>
            <person name="Eremeev V."/>
            <person name="Velansky P."/>
            <person name="Mikhailov V."/>
            <person name="Isaeva M."/>
        </authorList>
    </citation>
    <scope>NUCLEOTIDE SEQUENCE</scope>
    <source>
        <strain evidence="8">KMM 9713</strain>
    </source>
</reference>
<dbReference type="InterPro" id="IPR034964">
    <property type="entry name" value="LS"/>
</dbReference>
<dbReference type="PANTHER" id="PTHR21058">
    <property type="entry name" value="6,7-DIMETHYL-8-RIBITYLLUMAZINE SYNTHASE DMRL SYNTHASE LUMAZINE SYNTHASE"/>
    <property type="match status" value="1"/>
</dbReference>
<dbReference type="Proteomes" id="UP001152599">
    <property type="component" value="Unassembled WGS sequence"/>
</dbReference>
<dbReference type="GO" id="GO:0009231">
    <property type="term" value="P:riboflavin biosynthetic process"/>
    <property type="evidence" value="ECO:0007669"/>
    <property type="project" value="UniProtKB-UniRule"/>
</dbReference>
<gene>
    <name evidence="7 8" type="primary">ribH</name>
    <name evidence="8" type="ORF">NMK71_03635</name>
</gene>
<dbReference type="EC" id="2.5.1.78" evidence="3 7"/>
<comment type="caution">
    <text evidence="8">The sequence shown here is derived from an EMBL/GenBank/DDBJ whole genome shotgun (WGS) entry which is preliminary data.</text>
</comment>
<evidence type="ECO:0000256" key="1">
    <source>
        <dbReference type="ARBA" id="ARBA00004917"/>
    </source>
</evidence>
<dbReference type="SUPFAM" id="SSF52121">
    <property type="entry name" value="Lumazine synthase"/>
    <property type="match status" value="1"/>
</dbReference>
<feature type="binding site" evidence="7">
    <location>
        <position position="31"/>
    </location>
    <ligand>
        <name>5-amino-6-(D-ribitylamino)uracil</name>
        <dbReference type="ChEBI" id="CHEBI:15934"/>
    </ligand>
</feature>
<evidence type="ECO:0000256" key="2">
    <source>
        <dbReference type="ARBA" id="ARBA00007424"/>
    </source>
</evidence>
<dbReference type="RefSeq" id="WP_304420094.1">
    <property type="nucleotide sequence ID" value="NZ_JANCMU010000001.1"/>
</dbReference>
<feature type="binding site" evidence="7">
    <location>
        <begin position="65"/>
        <end position="67"/>
    </location>
    <ligand>
        <name>5-amino-6-(D-ribitylamino)uracil</name>
        <dbReference type="ChEBI" id="CHEBI:15934"/>
    </ligand>
</feature>
<name>A0A9X4RV82_9FLAO</name>
<comment type="pathway">
    <text evidence="1 7">Cofactor biosynthesis; riboflavin biosynthesis; riboflavin from 2-hydroxy-3-oxobutyl phosphate and 5-amino-6-(D-ribitylamino)uracil: step 1/2.</text>
</comment>
<dbReference type="GO" id="GO:0009349">
    <property type="term" value="C:riboflavin synthase complex"/>
    <property type="evidence" value="ECO:0007669"/>
    <property type="project" value="UniProtKB-UniRule"/>
</dbReference>
<organism evidence="8 9">
    <name type="scientific">Profundicola chukchiensis</name>
    <dbReference type="NCBI Taxonomy" id="2961959"/>
    <lineage>
        <taxon>Bacteria</taxon>
        <taxon>Pseudomonadati</taxon>
        <taxon>Bacteroidota</taxon>
        <taxon>Flavobacteriia</taxon>
        <taxon>Flavobacteriales</taxon>
        <taxon>Weeksellaceae</taxon>
        <taxon>Profundicola</taxon>
    </lineage>
</organism>
<dbReference type="CDD" id="cd09209">
    <property type="entry name" value="Lumazine_synthase-I"/>
    <property type="match status" value="1"/>
</dbReference>
<feature type="binding site" evidence="7">
    <location>
        <begin position="93"/>
        <end position="94"/>
    </location>
    <ligand>
        <name>(2S)-2-hydroxy-3-oxobutyl phosphate</name>
        <dbReference type="ChEBI" id="CHEBI:58830"/>
    </ligand>
</feature>
<dbReference type="Pfam" id="PF00885">
    <property type="entry name" value="DMRL_synthase"/>
    <property type="match status" value="1"/>
</dbReference>
<evidence type="ECO:0000313" key="9">
    <source>
        <dbReference type="Proteomes" id="UP001152599"/>
    </source>
</evidence>
<dbReference type="NCBIfam" id="TIGR00114">
    <property type="entry name" value="lumazine-synth"/>
    <property type="match status" value="1"/>
</dbReference>